<dbReference type="SMART" id="SM00119">
    <property type="entry name" value="HECTc"/>
    <property type="match status" value="1"/>
</dbReference>
<dbReference type="PROSITE" id="PS50237">
    <property type="entry name" value="HECT"/>
    <property type="match status" value="1"/>
</dbReference>
<dbReference type="GO" id="GO:0000209">
    <property type="term" value="P:protein polyubiquitination"/>
    <property type="evidence" value="ECO:0007669"/>
    <property type="project" value="TreeGrafter"/>
</dbReference>
<comment type="catalytic activity">
    <reaction evidence="1">
        <text>S-ubiquitinyl-[E2 ubiquitin-conjugating enzyme]-L-cysteine + [acceptor protein]-L-lysine = [E2 ubiquitin-conjugating enzyme]-L-cysteine + N(6)-ubiquitinyl-[acceptor protein]-L-lysine.</text>
        <dbReference type="EC" id="2.3.2.26"/>
    </reaction>
</comment>
<dbReference type="GO" id="GO:0005737">
    <property type="term" value="C:cytoplasm"/>
    <property type="evidence" value="ECO:0007669"/>
    <property type="project" value="TreeGrafter"/>
</dbReference>
<dbReference type="PANTHER" id="PTHR11254:SF424">
    <property type="entry name" value="E3 UBIQUITIN-PROTEIN LIGASE UPL5"/>
    <property type="match status" value="1"/>
</dbReference>
<comment type="pathway">
    <text evidence="2">Protein modification; protein ubiquitination.</text>
</comment>
<dbReference type="OrthoDB" id="8068875at2759"/>
<organism evidence="8 9">
    <name type="scientific">Striga asiatica</name>
    <name type="common">Asiatic witchweed</name>
    <name type="synonym">Buchnera asiatica</name>
    <dbReference type="NCBI Taxonomy" id="4170"/>
    <lineage>
        <taxon>Eukaryota</taxon>
        <taxon>Viridiplantae</taxon>
        <taxon>Streptophyta</taxon>
        <taxon>Embryophyta</taxon>
        <taxon>Tracheophyta</taxon>
        <taxon>Spermatophyta</taxon>
        <taxon>Magnoliopsida</taxon>
        <taxon>eudicotyledons</taxon>
        <taxon>Gunneridae</taxon>
        <taxon>Pentapetalae</taxon>
        <taxon>asterids</taxon>
        <taxon>lamiids</taxon>
        <taxon>Lamiales</taxon>
        <taxon>Orobanchaceae</taxon>
        <taxon>Buchnereae</taxon>
        <taxon>Striga</taxon>
    </lineage>
</organism>
<evidence type="ECO:0000256" key="4">
    <source>
        <dbReference type="ARBA" id="ARBA00022679"/>
    </source>
</evidence>
<evidence type="ECO:0000313" key="9">
    <source>
        <dbReference type="Proteomes" id="UP000325081"/>
    </source>
</evidence>
<dbReference type="SUPFAM" id="SSF56204">
    <property type="entry name" value="Hect, E3 ligase catalytic domain"/>
    <property type="match status" value="1"/>
</dbReference>
<dbReference type="AlphaFoldDB" id="A0A5A7R643"/>
<dbReference type="CDD" id="cd00078">
    <property type="entry name" value="HECTc"/>
    <property type="match status" value="1"/>
</dbReference>
<dbReference type="EMBL" id="BKCP01010514">
    <property type="protein sequence ID" value="GER52886.1"/>
    <property type="molecule type" value="Genomic_DNA"/>
</dbReference>
<dbReference type="Gene3D" id="3.90.1750.10">
    <property type="entry name" value="Hect, E3 ligase catalytic domains"/>
    <property type="match status" value="1"/>
</dbReference>
<evidence type="ECO:0000256" key="6">
    <source>
        <dbReference type="PROSITE-ProRule" id="PRU00104"/>
    </source>
</evidence>
<dbReference type="Gene3D" id="3.30.2410.10">
    <property type="entry name" value="Hect, E3 ligase catalytic domain"/>
    <property type="match status" value="1"/>
</dbReference>
<dbReference type="InterPro" id="IPR000569">
    <property type="entry name" value="HECT_dom"/>
</dbReference>
<protein>
    <recommendedName>
        <fullName evidence="3">HECT-type E3 ubiquitin transferase</fullName>
        <ecNumber evidence="3">2.3.2.26</ecNumber>
    </recommendedName>
</protein>
<dbReference type="GO" id="GO:0061630">
    <property type="term" value="F:ubiquitin protein ligase activity"/>
    <property type="evidence" value="ECO:0007669"/>
    <property type="project" value="UniProtKB-EC"/>
</dbReference>
<evidence type="ECO:0000259" key="7">
    <source>
        <dbReference type="PROSITE" id="PS50237"/>
    </source>
</evidence>
<dbReference type="InterPro" id="IPR035983">
    <property type="entry name" value="Hect_E3_ubiquitin_ligase"/>
</dbReference>
<dbReference type="Pfam" id="PF00632">
    <property type="entry name" value="HECT"/>
    <property type="match status" value="1"/>
</dbReference>
<accession>A0A5A7R643</accession>
<dbReference type="Gene3D" id="3.30.2160.10">
    <property type="entry name" value="Hect, E3 ligase catalytic domain"/>
    <property type="match status" value="1"/>
</dbReference>
<reference evidence="9" key="1">
    <citation type="journal article" date="2019" name="Curr. Biol.">
        <title>Genome Sequence of Striga asiatica Provides Insight into the Evolution of Plant Parasitism.</title>
        <authorList>
            <person name="Yoshida S."/>
            <person name="Kim S."/>
            <person name="Wafula E.K."/>
            <person name="Tanskanen J."/>
            <person name="Kim Y.M."/>
            <person name="Honaas L."/>
            <person name="Yang Z."/>
            <person name="Spallek T."/>
            <person name="Conn C.E."/>
            <person name="Ichihashi Y."/>
            <person name="Cheong K."/>
            <person name="Cui S."/>
            <person name="Der J.P."/>
            <person name="Gundlach H."/>
            <person name="Jiao Y."/>
            <person name="Hori C."/>
            <person name="Ishida J.K."/>
            <person name="Kasahara H."/>
            <person name="Kiba T."/>
            <person name="Kim M.S."/>
            <person name="Koo N."/>
            <person name="Laohavisit A."/>
            <person name="Lee Y.H."/>
            <person name="Lumba S."/>
            <person name="McCourt P."/>
            <person name="Mortimer J.C."/>
            <person name="Mutuku J.M."/>
            <person name="Nomura T."/>
            <person name="Sasaki-Sekimoto Y."/>
            <person name="Seto Y."/>
            <person name="Wang Y."/>
            <person name="Wakatake T."/>
            <person name="Sakakibara H."/>
            <person name="Demura T."/>
            <person name="Yamaguchi S."/>
            <person name="Yoneyama K."/>
            <person name="Manabe R.I."/>
            <person name="Nelson D.C."/>
            <person name="Schulman A.H."/>
            <person name="Timko M.P."/>
            <person name="dePamphilis C.W."/>
            <person name="Choi D."/>
            <person name="Shirasu K."/>
        </authorList>
    </citation>
    <scope>NUCLEOTIDE SEQUENCE [LARGE SCALE GENOMIC DNA]</scope>
    <source>
        <strain evidence="9">cv. UVA1</strain>
    </source>
</reference>
<feature type="domain" description="HECT" evidence="7">
    <location>
        <begin position="387"/>
        <end position="762"/>
    </location>
</feature>
<dbReference type="Proteomes" id="UP000325081">
    <property type="component" value="Unassembled WGS sequence"/>
</dbReference>
<sequence length="762" mass="86417">MVGRMRSTGHPQAWQLINDVVSQVFYQYKNNPSSQTFFPPTPRKTVKSMLLEFLSMTPRTDTDQASGHLQIFSASSAPAALVMLYMSPYKPNRDVAGDAITHFITSCKTILPKQHYHLCVPIVMEFCKLLSRAVGTDDSLYALCRSSLGTMVEFIDIGEKKDSVGLRDVFLFVCELATKLSSDLVASTQSGSFSAPSISDVQDFAAFVAPVRNGIKADIGFCGPIRVPLSEELCRLPLCFANEIVVLHGIFFDLLSKLEKFMVKIEERLDRAKKREGETFHVGCQYLDLLKELNSTSKLYQGCEEVFWETMKQRKSAVCYLILRCSRRSDDHIWISECKEVTNFEARRHLAMMLLPEVKDDFDDLHEMLIDRSNLLAESFEYIINADLESLRAGLFMEFKNEEATGPGVLREWFFCVCQAIFNPQNPLFVACPNDRRRFFPNPVRASFPGKAVGVSVGGSAEFVAPAKETKEYAAENDTSTVDPLDREYFNFVGKVIALALMHKVQVGIVFDRVFFLQLAGQPITLEDIRDADPTLYSSCKKILEMDPSAVDQDTLGLTFVDEIEELGMRRVVELCPGGKSLSVDSSNRGKYVDSLIQHRFVKETAEQVDHFAKGFADILSCRRLQRGFFRCLEAGDLDRMLYGSEDDISVDDWRSHTDYHGFKGTDNHISWFWKIVGSMTKEQKKVLLFFWTSIKHLPCEGFSGLASRLYIYKNSESSDRLPSSHTCFYRLCFPAYPTMSLMRDRLRIITQEHVGCSFGTW</sequence>
<keyword evidence="9" id="KW-1185">Reference proteome</keyword>
<dbReference type="GO" id="GO:0006511">
    <property type="term" value="P:ubiquitin-dependent protein catabolic process"/>
    <property type="evidence" value="ECO:0007669"/>
    <property type="project" value="TreeGrafter"/>
</dbReference>
<evidence type="ECO:0000256" key="5">
    <source>
        <dbReference type="ARBA" id="ARBA00022786"/>
    </source>
</evidence>
<comment type="caution">
    <text evidence="8">The sequence shown here is derived from an EMBL/GenBank/DDBJ whole genome shotgun (WGS) entry which is preliminary data.</text>
</comment>
<proteinExistence type="predicted"/>
<dbReference type="PANTHER" id="PTHR11254">
    <property type="entry name" value="HECT DOMAIN UBIQUITIN-PROTEIN LIGASE"/>
    <property type="match status" value="1"/>
</dbReference>
<gene>
    <name evidence="8" type="ORF">STAS_30367</name>
</gene>
<keyword evidence="5 6" id="KW-0833">Ubl conjugation pathway</keyword>
<keyword evidence="4" id="KW-0808">Transferase</keyword>
<evidence type="ECO:0000256" key="1">
    <source>
        <dbReference type="ARBA" id="ARBA00000885"/>
    </source>
</evidence>
<dbReference type="FunFam" id="3.30.2410.10:FF:000020">
    <property type="entry name" value="E3 ubiquitin-protein ligase UPL5"/>
    <property type="match status" value="1"/>
</dbReference>
<evidence type="ECO:0000256" key="3">
    <source>
        <dbReference type="ARBA" id="ARBA00012485"/>
    </source>
</evidence>
<evidence type="ECO:0000313" key="8">
    <source>
        <dbReference type="EMBL" id="GER52886.1"/>
    </source>
</evidence>
<dbReference type="EC" id="2.3.2.26" evidence="3"/>
<name>A0A5A7R643_STRAF</name>
<feature type="active site" description="Glycyl thioester intermediate" evidence="6">
    <location>
        <position position="728"/>
    </location>
</feature>
<dbReference type="InterPro" id="IPR050409">
    <property type="entry name" value="E3_ubiq-protein_ligase"/>
</dbReference>
<evidence type="ECO:0000256" key="2">
    <source>
        <dbReference type="ARBA" id="ARBA00004906"/>
    </source>
</evidence>